<evidence type="ECO:0000256" key="1">
    <source>
        <dbReference type="SAM" id="MobiDB-lite"/>
    </source>
</evidence>
<name>A0AAP0ERV6_9MAGN</name>
<dbReference type="AlphaFoldDB" id="A0AAP0ERV6"/>
<feature type="compositionally biased region" description="Basic and acidic residues" evidence="1">
    <location>
        <begin position="1"/>
        <end position="10"/>
    </location>
</feature>
<protein>
    <submittedName>
        <fullName evidence="2">Uncharacterized protein</fullName>
    </submittedName>
</protein>
<evidence type="ECO:0000313" key="2">
    <source>
        <dbReference type="EMBL" id="KAK9098515.1"/>
    </source>
</evidence>
<proteinExistence type="predicted"/>
<dbReference type="EMBL" id="JBBNAF010000011">
    <property type="protein sequence ID" value="KAK9098515.1"/>
    <property type="molecule type" value="Genomic_DNA"/>
</dbReference>
<keyword evidence="3" id="KW-1185">Reference proteome</keyword>
<organism evidence="2 3">
    <name type="scientific">Stephania yunnanensis</name>
    <dbReference type="NCBI Taxonomy" id="152371"/>
    <lineage>
        <taxon>Eukaryota</taxon>
        <taxon>Viridiplantae</taxon>
        <taxon>Streptophyta</taxon>
        <taxon>Embryophyta</taxon>
        <taxon>Tracheophyta</taxon>
        <taxon>Spermatophyta</taxon>
        <taxon>Magnoliopsida</taxon>
        <taxon>Ranunculales</taxon>
        <taxon>Menispermaceae</taxon>
        <taxon>Menispermoideae</taxon>
        <taxon>Cissampelideae</taxon>
        <taxon>Stephania</taxon>
    </lineage>
</organism>
<sequence length="88" mass="9634">MTTAIGDKRSGLGRRGPAARGDGHRQWRTVYSIGPRNSQFVESVDRNSWDAKDVADGVLFDKSTLRVTSAQRLAESSILDTHTTKVSS</sequence>
<evidence type="ECO:0000313" key="3">
    <source>
        <dbReference type="Proteomes" id="UP001420932"/>
    </source>
</evidence>
<comment type="caution">
    <text evidence="2">The sequence shown here is derived from an EMBL/GenBank/DDBJ whole genome shotgun (WGS) entry which is preliminary data.</text>
</comment>
<reference evidence="2 3" key="1">
    <citation type="submission" date="2024-01" db="EMBL/GenBank/DDBJ databases">
        <title>Genome assemblies of Stephania.</title>
        <authorList>
            <person name="Yang L."/>
        </authorList>
    </citation>
    <scope>NUCLEOTIDE SEQUENCE [LARGE SCALE GENOMIC DNA]</scope>
    <source>
        <strain evidence="2">YNDBR</strain>
        <tissue evidence="2">Leaf</tissue>
    </source>
</reference>
<accession>A0AAP0ERV6</accession>
<gene>
    <name evidence="2" type="ORF">Syun_025560</name>
</gene>
<dbReference type="Proteomes" id="UP001420932">
    <property type="component" value="Unassembled WGS sequence"/>
</dbReference>
<feature type="region of interest" description="Disordered" evidence="1">
    <location>
        <begin position="1"/>
        <end position="26"/>
    </location>
</feature>